<dbReference type="EMBL" id="JACCBN010000001">
    <property type="protein sequence ID" value="NYD35461.1"/>
    <property type="molecule type" value="Genomic_DNA"/>
</dbReference>
<keyword evidence="3" id="KW-1185">Reference proteome</keyword>
<dbReference type="GO" id="GO:0016705">
    <property type="term" value="F:oxidoreductase activity, acting on paired donors, with incorporation or reduction of molecular oxygen"/>
    <property type="evidence" value="ECO:0007669"/>
    <property type="project" value="InterPro"/>
</dbReference>
<proteinExistence type="predicted"/>
<evidence type="ECO:0000313" key="2">
    <source>
        <dbReference type="EMBL" id="NYD35461.1"/>
    </source>
</evidence>
<gene>
    <name evidence="2" type="ORF">BJ983_001563</name>
</gene>
<dbReference type="AlphaFoldDB" id="A0A7Y9DTX6"/>
<name>A0A7Y9DTX6_9PSEU</name>
<evidence type="ECO:0000313" key="3">
    <source>
        <dbReference type="Proteomes" id="UP000535890"/>
    </source>
</evidence>
<feature type="region of interest" description="Disordered" evidence="1">
    <location>
        <begin position="215"/>
        <end position="237"/>
    </location>
</feature>
<sequence>MRELLWSTFLPWARIPGTPSYRPVEAPADLPGYRPYTEDHEFPGATIDDTRSRRVYHRLLAAEPARVAEAAALLDRLGLGHGPDDEAWRAVGEWFAARPVDDATPSLALDLGLLLGRRVIETRDDARWEADADSVQAYPQVVLGPTATVIALPLQAVESHADLGDVLTTGLETTEPDSATEFLAHLEHVLSEQETPPTDEEIGWLLAEYGLEELPDEARERLEGHPTRTDPASGTAS</sequence>
<dbReference type="SUPFAM" id="SSF51679">
    <property type="entry name" value="Bacterial luciferase-like"/>
    <property type="match status" value="1"/>
</dbReference>
<organism evidence="2 3">
    <name type="scientific">Actinomycetospora corticicola</name>
    <dbReference type="NCBI Taxonomy" id="663602"/>
    <lineage>
        <taxon>Bacteria</taxon>
        <taxon>Bacillati</taxon>
        <taxon>Actinomycetota</taxon>
        <taxon>Actinomycetes</taxon>
        <taxon>Pseudonocardiales</taxon>
        <taxon>Pseudonocardiaceae</taxon>
        <taxon>Actinomycetospora</taxon>
    </lineage>
</organism>
<accession>A0A7Y9DTX6</accession>
<dbReference type="RefSeq" id="WP_179793294.1">
    <property type="nucleotide sequence ID" value="NZ_BAABHP010000004.1"/>
</dbReference>
<evidence type="ECO:0000256" key="1">
    <source>
        <dbReference type="SAM" id="MobiDB-lite"/>
    </source>
</evidence>
<reference evidence="2 3" key="1">
    <citation type="submission" date="2020-07" db="EMBL/GenBank/DDBJ databases">
        <title>Sequencing the genomes of 1000 actinobacteria strains.</title>
        <authorList>
            <person name="Klenk H.-P."/>
        </authorList>
    </citation>
    <scope>NUCLEOTIDE SEQUENCE [LARGE SCALE GENOMIC DNA]</scope>
    <source>
        <strain evidence="2 3">DSM 45772</strain>
    </source>
</reference>
<dbReference type="InterPro" id="IPR036661">
    <property type="entry name" value="Luciferase-like_sf"/>
</dbReference>
<feature type="compositionally biased region" description="Basic and acidic residues" evidence="1">
    <location>
        <begin position="216"/>
        <end position="228"/>
    </location>
</feature>
<dbReference type="Proteomes" id="UP000535890">
    <property type="component" value="Unassembled WGS sequence"/>
</dbReference>
<comment type="caution">
    <text evidence="2">The sequence shown here is derived from an EMBL/GenBank/DDBJ whole genome shotgun (WGS) entry which is preliminary data.</text>
</comment>
<protein>
    <submittedName>
        <fullName evidence="2">Phage tail protein X</fullName>
    </submittedName>
</protein>